<keyword evidence="3" id="KW-1185">Reference proteome</keyword>
<reference evidence="2" key="1">
    <citation type="submission" date="2023-03" db="EMBL/GenBank/DDBJ databases">
        <title>Massive genome expansion in bonnet fungi (Mycena s.s.) driven by repeated elements and novel gene families across ecological guilds.</title>
        <authorList>
            <consortium name="Lawrence Berkeley National Laboratory"/>
            <person name="Harder C.B."/>
            <person name="Miyauchi S."/>
            <person name="Viragh M."/>
            <person name="Kuo A."/>
            <person name="Thoen E."/>
            <person name="Andreopoulos B."/>
            <person name="Lu D."/>
            <person name="Skrede I."/>
            <person name="Drula E."/>
            <person name="Henrissat B."/>
            <person name="Morin E."/>
            <person name="Kohler A."/>
            <person name="Barry K."/>
            <person name="LaButti K."/>
            <person name="Morin E."/>
            <person name="Salamov A."/>
            <person name="Lipzen A."/>
            <person name="Mereny Z."/>
            <person name="Hegedus B."/>
            <person name="Baldrian P."/>
            <person name="Stursova M."/>
            <person name="Weitz H."/>
            <person name="Taylor A."/>
            <person name="Grigoriev I.V."/>
            <person name="Nagy L.G."/>
            <person name="Martin F."/>
            <person name="Kauserud H."/>
        </authorList>
    </citation>
    <scope>NUCLEOTIDE SEQUENCE</scope>
    <source>
        <strain evidence="2">CBHHK188m</strain>
    </source>
</reference>
<sequence>MAPIDLNNLPPLEQIKGGSLSNLHKGELLSVAKALGISMPAKPGDVMKPELLLSVKASLGASSDVRFLKFKVHRPDTTGGAALKNSADKAKEDSEASAKKEAPSGASQKLLALDAKTDPPAQHQRLGSNPKASEVHNSKANEEELVNSDASSPLSDDRDFIGTASSPEREDPVVPSDTVDGLNPTNDTMGAIPSNQALLKMDECPIVIAFQGYDRREIWILPAQRGNISVHKTPEGVYISSWKALIPRALVQFSPAKGSGSVKISVNGPTGNPLPLGTIDDFMKGNLPPVLSLKEADTCTLIQKGSLLICEVSLGTGKSLPADTVKGDDTAFMGDVKPLEVAKARRRVPVKAGKKPRNFADSDEDDHKDDPEFLDFLGAMLATKKIGYGRSLKTAGEMRERWIDLETATAKCDADFASSIRGTAAYRVPASYADHINPEYHRFTNRGFNKREIELALKIGHTIAGEDRKLFKSPLLKDDPEAQRWVDGDEDLDEKVIREFDRMSRKQFLERLDKSHEDAQNARAKAAKVEEKKRKRDERKQVSDSSEDSSTDSEQERRDRRKRRKEKKKRAEAEGSSSKALKKSKDSDDLDS</sequence>
<gene>
    <name evidence="2" type="ORF">DFH07DRAFT_815952</name>
</gene>
<feature type="compositionally biased region" description="Basic and acidic residues" evidence="1">
    <location>
        <begin position="133"/>
        <end position="142"/>
    </location>
</feature>
<dbReference type="Proteomes" id="UP001215280">
    <property type="component" value="Unassembled WGS sequence"/>
</dbReference>
<feature type="compositionally biased region" description="Basic and acidic residues" evidence="1">
    <location>
        <begin position="86"/>
        <end position="102"/>
    </location>
</feature>
<feature type="region of interest" description="Disordered" evidence="1">
    <location>
        <begin position="513"/>
        <end position="592"/>
    </location>
</feature>
<accession>A0AAD7JC76</accession>
<dbReference type="AlphaFoldDB" id="A0AAD7JC76"/>
<feature type="region of interest" description="Disordered" evidence="1">
    <location>
        <begin position="76"/>
        <end position="107"/>
    </location>
</feature>
<feature type="compositionally biased region" description="Basic and acidic residues" evidence="1">
    <location>
        <begin position="527"/>
        <end position="542"/>
    </location>
</feature>
<evidence type="ECO:0000256" key="1">
    <source>
        <dbReference type="SAM" id="MobiDB-lite"/>
    </source>
</evidence>
<name>A0AAD7JC76_9AGAR</name>
<feature type="compositionally biased region" description="Basic residues" evidence="1">
    <location>
        <begin position="559"/>
        <end position="570"/>
    </location>
</feature>
<organism evidence="2 3">
    <name type="scientific">Mycena maculata</name>
    <dbReference type="NCBI Taxonomy" id="230809"/>
    <lineage>
        <taxon>Eukaryota</taxon>
        <taxon>Fungi</taxon>
        <taxon>Dikarya</taxon>
        <taxon>Basidiomycota</taxon>
        <taxon>Agaricomycotina</taxon>
        <taxon>Agaricomycetes</taxon>
        <taxon>Agaricomycetidae</taxon>
        <taxon>Agaricales</taxon>
        <taxon>Marasmiineae</taxon>
        <taxon>Mycenaceae</taxon>
        <taxon>Mycena</taxon>
    </lineage>
</organism>
<feature type="compositionally biased region" description="Basic and acidic residues" evidence="1">
    <location>
        <begin position="583"/>
        <end position="592"/>
    </location>
</feature>
<feature type="region of interest" description="Disordered" evidence="1">
    <location>
        <begin position="119"/>
        <end position="184"/>
    </location>
</feature>
<proteinExistence type="predicted"/>
<comment type="caution">
    <text evidence="2">The sequence shown here is derived from an EMBL/GenBank/DDBJ whole genome shotgun (WGS) entry which is preliminary data.</text>
</comment>
<dbReference type="EMBL" id="JARJLG010000047">
    <property type="protein sequence ID" value="KAJ7760841.1"/>
    <property type="molecule type" value="Genomic_DNA"/>
</dbReference>
<evidence type="ECO:0000313" key="2">
    <source>
        <dbReference type="EMBL" id="KAJ7760841.1"/>
    </source>
</evidence>
<evidence type="ECO:0000313" key="3">
    <source>
        <dbReference type="Proteomes" id="UP001215280"/>
    </source>
</evidence>
<protein>
    <submittedName>
        <fullName evidence="2">Uncharacterized protein</fullName>
    </submittedName>
</protein>